<sequence length="445" mass="49573">MPAASKRPAANVDDTTQVKKKPAAMPSVNETLRKLKSATASPKNEENDDNEAFNNALAEGDVVEFEGDDGRKYYEHRKMLVGQERGSTFEHGGKDQVKTGAKEFGALKDLMDMAKDPKKKLPSNINELLDGASKALERLSRDALKILKHGTKLTDGGKALRGHYNACQQDLASINHVKLFKELPNDKPLTKQNFDACVFEAAKHVEALNLEVESSKAANSKGSKQPEQRKNHPVVAPLISFLLTLFTWGEFSPQRCHPIAALALEDLEKHHTNKHIASDLKALASIGSNGAYPNKMRLDLMQRTKNISKAPQPYLFNAKFKSPVGAQNQSLLLPHELFATIAAEYQTTWFKSIALMLKLNYKIETLLTDFKDHYAFPEPAASEFKQNAFGMYALQTQIMKHFLDEDLQLFSVTSKSHMVLESVLLCDKVSPRLLDFCGHLQGKTK</sequence>
<reference evidence="2 3" key="1">
    <citation type="submission" date="2024-02" db="EMBL/GenBank/DDBJ databases">
        <authorList>
            <person name="Chen Y."/>
            <person name="Shah S."/>
            <person name="Dougan E. K."/>
            <person name="Thang M."/>
            <person name="Chan C."/>
        </authorList>
    </citation>
    <scope>NUCLEOTIDE SEQUENCE [LARGE SCALE GENOMIC DNA]</scope>
</reference>
<accession>A0ABP0NUW6</accession>
<proteinExistence type="predicted"/>
<dbReference type="Proteomes" id="UP001642484">
    <property type="component" value="Unassembled WGS sequence"/>
</dbReference>
<protein>
    <submittedName>
        <fullName evidence="2">Uncharacterized protein</fullName>
    </submittedName>
</protein>
<gene>
    <name evidence="2" type="ORF">CCMP2556_LOCUS33060</name>
</gene>
<name>A0ABP0NUW6_9DINO</name>
<comment type="caution">
    <text evidence="2">The sequence shown here is derived from an EMBL/GenBank/DDBJ whole genome shotgun (WGS) entry which is preliminary data.</text>
</comment>
<keyword evidence="3" id="KW-1185">Reference proteome</keyword>
<evidence type="ECO:0000313" key="2">
    <source>
        <dbReference type="EMBL" id="CAK9067281.1"/>
    </source>
</evidence>
<evidence type="ECO:0000313" key="3">
    <source>
        <dbReference type="Proteomes" id="UP001642484"/>
    </source>
</evidence>
<feature type="region of interest" description="Disordered" evidence="1">
    <location>
        <begin position="1"/>
        <end position="61"/>
    </location>
</feature>
<dbReference type="EMBL" id="CAXAMN010022195">
    <property type="protein sequence ID" value="CAK9067281.1"/>
    <property type="molecule type" value="Genomic_DNA"/>
</dbReference>
<organism evidence="2 3">
    <name type="scientific">Durusdinium trenchii</name>
    <dbReference type="NCBI Taxonomy" id="1381693"/>
    <lineage>
        <taxon>Eukaryota</taxon>
        <taxon>Sar</taxon>
        <taxon>Alveolata</taxon>
        <taxon>Dinophyceae</taxon>
        <taxon>Suessiales</taxon>
        <taxon>Symbiodiniaceae</taxon>
        <taxon>Durusdinium</taxon>
    </lineage>
</organism>
<evidence type="ECO:0000256" key="1">
    <source>
        <dbReference type="SAM" id="MobiDB-lite"/>
    </source>
</evidence>